<proteinExistence type="predicted"/>
<gene>
    <name evidence="1" type="ORF">Ae201684_012549</name>
</gene>
<dbReference type="Proteomes" id="UP000481153">
    <property type="component" value="Unassembled WGS sequence"/>
</dbReference>
<organism evidence="1 2">
    <name type="scientific">Aphanomyces euteiches</name>
    <dbReference type="NCBI Taxonomy" id="100861"/>
    <lineage>
        <taxon>Eukaryota</taxon>
        <taxon>Sar</taxon>
        <taxon>Stramenopiles</taxon>
        <taxon>Oomycota</taxon>
        <taxon>Saprolegniomycetes</taxon>
        <taxon>Saprolegniales</taxon>
        <taxon>Verrucalvaceae</taxon>
        <taxon>Aphanomyces</taxon>
    </lineage>
</organism>
<dbReference type="EMBL" id="VJMJ01000159">
    <property type="protein sequence ID" value="KAF0729910.1"/>
    <property type="molecule type" value="Genomic_DNA"/>
</dbReference>
<evidence type="ECO:0000313" key="2">
    <source>
        <dbReference type="Proteomes" id="UP000481153"/>
    </source>
</evidence>
<comment type="caution">
    <text evidence="1">The sequence shown here is derived from an EMBL/GenBank/DDBJ whole genome shotgun (WGS) entry which is preliminary data.</text>
</comment>
<evidence type="ECO:0000313" key="1">
    <source>
        <dbReference type="EMBL" id="KAF0729910.1"/>
    </source>
</evidence>
<protein>
    <submittedName>
        <fullName evidence="1">Uncharacterized protein</fullName>
    </submittedName>
</protein>
<accession>A0A6G0WR94</accession>
<dbReference type="VEuPathDB" id="FungiDB:AeMF1_006387"/>
<reference evidence="1 2" key="1">
    <citation type="submission" date="2019-07" db="EMBL/GenBank/DDBJ databases">
        <title>Genomics analysis of Aphanomyces spp. identifies a new class of oomycete effector associated with host adaptation.</title>
        <authorList>
            <person name="Gaulin E."/>
        </authorList>
    </citation>
    <scope>NUCLEOTIDE SEQUENCE [LARGE SCALE GENOMIC DNA]</scope>
    <source>
        <strain evidence="1 2">ATCC 201684</strain>
    </source>
</reference>
<keyword evidence="2" id="KW-1185">Reference proteome</keyword>
<name>A0A6G0WR94_9STRA</name>
<dbReference type="AlphaFoldDB" id="A0A6G0WR94"/>
<sequence length="265" mass="30070">MKRRHLSSARAFLSCTTRLLACLAAGYVLYCDVMGSLVNNLFLFGVSAKPNNTLAYHTTLLPQFLPTLVQSRDAVGATQRSMLGDTDIPNAVAYLDADITTQQPVLQDIFCRKTVGYDYLFNVTYLKPVVHHVFASFSDWNMSKWWIIVDCSFEGRDIADTTVIKFYLLIKDMTLLTTFLVQTLTITRPEKQLRTAGGVAMWTTTPLDSFQIQDNGRIVTSYKAQYCFAIGFSFPFDWQHFDPITMERLEPPDGQWHAQVTSTKE</sequence>